<reference evidence="2" key="1">
    <citation type="journal article" date="2022" name="bioRxiv">
        <title>Sequencing and chromosome-scale assembly of the giantPleurodeles waltlgenome.</title>
        <authorList>
            <person name="Brown T."/>
            <person name="Elewa A."/>
            <person name="Iarovenko S."/>
            <person name="Subramanian E."/>
            <person name="Araus A.J."/>
            <person name="Petzold A."/>
            <person name="Susuki M."/>
            <person name="Suzuki K.-i.T."/>
            <person name="Hayashi T."/>
            <person name="Toyoda A."/>
            <person name="Oliveira C."/>
            <person name="Osipova E."/>
            <person name="Leigh N.D."/>
            <person name="Simon A."/>
            <person name="Yun M.H."/>
        </authorList>
    </citation>
    <scope>NUCLEOTIDE SEQUENCE</scope>
    <source>
        <strain evidence="2">20211129_DDA</strain>
        <tissue evidence="2">Liver</tissue>
    </source>
</reference>
<keyword evidence="3" id="KW-1185">Reference proteome</keyword>
<name>A0AAV7VGL1_PLEWA</name>
<protein>
    <submittedName>
        <fullName evidence="2">Uncharacterized protein</fullName>
    </submittedName>
</protein>
<evidence type="ECO:0000313" key="3">
    <source>
        <dbReference type="Proteomes" id="UP001066276"/>
    </source>
</evidence>
<sequence>MCRANPLFQMAFHPQSRLKGILNGRNPTLRLRNAWVASSRVLEPPQLTGYPRLSPHKKRSWKPPWLGTASAFLCQLRGSVKKRVAQRPRQPENRFGGAASAFQTKLPEPRREAPHSASLATRLLKTVLHSLLSAHSASHPDTLSPGL</sequence>
<comment type="caution">
    <text evidence="2">The sequence shown here is derived from an EMBL/GenBank/DDBJ whole genome shotgun (WGS) entry which is preliminary data.</text>
</comment>
<accession>A0AAV7VGL1</accession>
<dbReference type="AlphaFoldDB" id="A0AAV7VGL1"/>
<dbReference type="EMBL" id="JANPWB010000003">
    <property type="protein sequence ID" value="KAJ1200749.1"/>
    <property type="molecule type" value="Genomic_DNA"/>
</dbReference>
<dbReference type="Proteomes" id="UP001066276">
    <property type="component" value="Chromosome 2_1"/>
</dbReference>
<organism evidence="2 3">
    <name type="scientific">Pleurodeles waltl</name>
    <name type="common">Iberian ribbed newt</name>
    <dbReference type="NCBI Taxonomy" id="8319"/>
    <lineage>
        <taxon>Eukaryota</taxon>
        <taxon>Metazoa</taxon>
        <taxon>Chordata</taxon>
        <taxon>Craniata</taxon>
        <taxon>Vertebrata</taxon>
        <taxon>Euteleostomi</taxon>
        <taxon>Amphibia</taxon>
        <taxon>Batrachia</taxon>
        <taxon>Caudata</taxon>
        <taxon>Salamandroidea</taxon>
        <taxon>Salamandridae</taxon>
        <taxon>Pleurodelinae</taxon>
        <taxon>Pleurodeles</taxon>
    </lineage>
</organism>
<gene>
    <name evidence="2" type="ORF">NDU88_004570</name>
</gene>
<evidence type="ECO:0000256" key="1">
    <source>
        <dbReference type="SAM" id="MobiDB-lite"/>
    </source>
</evidence>
<evidence type="ECO:0000313" key="2">
    <source>
        <dbReference type="EMBL" id="KAJ1200749.1"/>
    </source>
</evidence>
<feature type="region of interest" description="Disordered" evidence="1">
    <location>
        <begin position="83"/>
        <end position="116"/>
    </location>
</feature>
<proteinExistence type="predicted"/>